<organism evidence="1 2">
    <name type="scientific">Dyadobacter chenhuakuii</name>
    <dbReference type="NCBI Taxonomy" id="2909339"/>
    <lineage>
        <taxon>Bacteria</taxon>
        <taxon>Pseudomonadati</taxon>
        <taxon>Bacteroidota</taxon>
        <taxon>Cytophagia</taxon>
        <taxon>Cytophagales</taxon>
        <taxon>Spirosomataceae</taxon>
        <taxon>Dyadobacter</taxon>
    </lineage>
</organism>
<dbReference type="RefSeq" id="WP_235177510.1">
    <property type="nucleotide sequence ID" value="NZ_JAKFFV010000004.1"/>
</dbReference>
<proteinExistence type="predicted"/>
<comment type="caution">
    <text evidence="1">The sequence shown here is derived from an EMBL/GenBank/DDBJ whole genome shotgun (WGS) entry which is preliminary data.</text>
</comment>
<protein>
    <submittedName>
        <fullName evidence="1">Uncharacterized protein</fullName>
    </submittedName>
</protein>
<sequence>MTRVLKNVYKSRPSDPVYGVIELDEGEGYYVAEYSKLPSLPHLPYTYEFFDHTDTIKDLEEKFDVNLNSYMLIDFDYQNPY</sequence>
<accession>A0A9X1QAX6</accession>
<evidence type="ECO:0000313" key="1">
    <source>
        <dbReference type="EMBL" id="MCF2498375.1"/>
    </source>
</evidence>
<dbReference type="Proteomes" id="UP001139411">
    <property type="component" value="Unassembled WGS sequence"/>
</dbReference>
<dbReference type="AlphaFoldDB" id="A0A9X1QAX6"/>
<reference evidence="1" key="1">
    <citation type="submission" date="2022-01" db="EMBL/GenBank/DDBJ databases">
        <title>Novel species in genus Dyadobacter.</title>
        <authorList>
            <person name="Ma C."/>
        </authorList>
    </citation>
    <scope>NUCLEOTIDE SEQUENCE</scope>
    <source>
        <strain evidence="1">CY357</strain>
    </source>
</reference>
<evidence type="ECO:0000313" key="2">
    <source>
        <dbReference type="Proteomes" id="UP001139411"/>
    </source>
</evidence>
<dbReference type="EMBL" id="JAKFFV010000004">
    <property type="protein sequence ID" value="MCF2498375.1"/>
    <property type="molecule type" value="Genomic_DNA"/>
</dbReference>
<gene>
    <name evidence="1" type="ORF">L0661_08660</name>
</gene>
<name>A0A9X1QAX6_9BACT</name>